<dbReference type="PANTHER" id="PTHR46890">
    <property type="entry name" value="NON-LTR RETROLELEMENT REVERSE TRANSCRIPTASE-LIKE PROTEIN-RELATED"/>
    <property type="match status" value="1"/>
</dbReference>
<gene>
    <name evidence="4" type="ORF">Tci_007335</name>
</gene>
<keyword evidence="4" id="KW-0808">Transferase</keyword>
<evidence type="ECO:0000259" key="2">
    <source>
        <dbReference type="Pfam" id="PF00078"/>
    </source>
</evidence>
<keyword evidence="4" id="KW-0695">RNA-directed DNA polymerase</keyword>
<sequence>MIDFMPGRAVFDVAQRKRDKFMAKCAAIGYGFLPFSFSSLGKLEACAVTLPKQIRKFFMAQDIGARVVHIFNRISFAIAKGVFWVRAKEVPGWIPELLEDSDEEVQSDDGFMEGDNKVQYVGSSGDNSEVAEVPETNFNESIGPKDQGLKYPLGFTPNAEENDRNVNGDKSQKCNKEDVFAGRDGDSTNRGSKGDASESTPNAEENDRNVNGNKSQKCNTEEGNYAFDYIHSNSVGNSGGILCAWDPNSFRKSNYTISDSFVIIQGVWLKNGIDLLIVAVYTYHYLRDKRMLWDYLVHTINQWDGEVVIMGDFKEVQHKYDRFGSIFNGQGADEFNSFIANLGLEEVPLGGSAFTWCHKSATKMSNLDRFLISENLFITCPHIIATTLERHSRTGMKQKYKEELRTLDDDIDTGNGSDIVVHKRMEVINTLQRIHKLNAMEIAQKTMIKWSVEGDENSRFFHGMLNKKWNQLNIRGVIVDGVWNEKPHDVKREFFQHFSNRFDKPMEHRAVVDMCYPRSLLIDQQEDLERMVTKEEVKRAMWDCGTDKSPGPDGFTFGFYRQFWLTIENDVFEAVSHFFMHADIPKGCNPSFIALISKIPDANKVNDFRPISLIGSIYKIIAKILANRLVRVLGDIINEVQSAFIAERKILDGQFILNEVLQWCKIKKKQSLIFKVDFEKAYDSVRRDFLDDVLKSSVLGINGRVVDAGLFMGIKLSHLVNLSHMFYADDAVFVGQWSDSSKVGRSMSQVKAWKEVIDKNGKSVNVCTKLSNPSMDYSFRRKTKGGAGQEQLDALMDLVSTVNLMSMGDRWVWTLESSGEFSVASLRKVIDEKRLLSVCSKTRWVKFVPIKVNVLAWKIKMDVLPTRLNISRRGIDIHSISCPICDCGVESLELLFFRCNLTRQIARKISL</sequence>
<feature type="domain" description="Reverse transcriptase zinc-binding" evidence="3">
    <location>
        <begin position="821"/>
        <end position="905"/>
    </location>
</feature>
<feature type="region of interest" description="Disordered" evidence="1">
    <location>
        <begin position="136"/>
        <end position="217"/>
    </location>
</feature>
<dbReference type="InterPro" id="IPR000477">
    <property type="entry name" value="RT_dom"/>
</dbReference>
<protein>
    <submittedName>
        <fullName evidence="4">RNA-directed DNA polymerase, eukaryota, reverse transcriptase zinc-binding domain protein</fullName>
    </submittedName>
</protein>
<proteinExistence type="predicted"/>
<dbReference type="EMBL" id="BKCJ010000682">
    <property type="protein sequence ID" value="GEU35357.1"/>
    <property type="molecule type" value="Genomic_DNA"/>
</dbReference>
<comment type="caution">
    <text evidence="4">The sequence shown here is derived from an EMBL/GenBank/DDBJ whole genome shotgun (WGS) entry which is preliminary data.</text>
</comment>
<dbReference type="SUPFAM" id="SSF56219">
    <property type="entry name" value="DNase I-like"/>
    <property type="match status" value="1"/>
</dbReference>
<evidence type="ECO:0000259" key="3">
    <source>
        <dbReference type="Pfam" id="PF13966"/>
    </source>
</evidence>
<feature type="compositionally biased region" description="Polar residues" evidence="1">
    <location>
        <begin position="197"/>
        <end position="217"/>
    </location>
</feature>
<feature type="domain" description="Reverse transcriptase" evidence="2">
    <location>
        <begin position="603"/>
        <end position="700"/>
    </location>
</feature>
<dbReference type="Pfam" id="PF00078">
    <property type="entry name" value="RVT_1"/>
    <property type="match status" value="1"/>
</dbReference>
<reference evidence="4" key="1">
    <citation type="journal article" date="2019" name="Sci. Rep.">
        <title>Draft genome of Tanacetum cinerariifolium, the natural source of mosquito coil.</title>
        <authorList>
            <person name="Yamashiro T."/>
            <person name="Shiraishi A."/>
            <person name="Satake H."/>
            <person name="Nakayama K."/>
        </authorList>
    </citation>
    <scope>NUCLEOTIDE SEQUENCE</scope>
</reference>
<dbReference type="InterPro" id="IPR052343">
    <property type="entry name" value="Retrotransposon-Effector_Assoc"/>
</dbReference>
<dbReference type="Gene3D" id="3.60.10.10">
    <property type="entry name" value="Endonuclease/exonuclease/phosphatase"/>
    <property type="match status" value="1"/>
</dbReference>
<keyword evidence="4" id="KW-0548">Nucleotidyltransferase</keyword>
<organism evidence="4">
    <name type="scientific">Tanacetum cinerariifolium</name>
    <name type="common">Dalmatian daisy</name>
    <name type="synonym">Chrysanthemum cinerariifolium</name>
    <dbReference type="NCBI Taxonomy" id="118510"/>
    <lineage>
        <taxon>Eukaryota</taxon>
        <taxon>Viridiplantae</taxon>
        <taxon>Streptophyta</taxon>
        <taxon>Embryophyta</taxon>
        <taxon>Tracheophyta</taxon>
        <taxon>Spermatophyta</taxon>
        <taxon>Magnoliopsida</taxon>
        <taxon>eudicotyledons</taxon>
        <taxon>Gunneridae</taxon>
        <taxon>Pentapetalae</taxon>
        <taxon>asterids</taxon>
        <taxon>campanulids</taxon>
        <taxon>Asterales</taxon>
        <taxon>Asteraceae</taxon>
        <taxon>Asteroideae</taxon>
        <taxon>Anthemideae</taxon>
        <taxon>Anthemidinae</taxon>
        <taxon>Tanacetum</taxon>
    </lineage>
</organism>
<dbReference type="Pfam" id="PF13966">
    <property type="entry name" value="zf-RVT"/>
    <property type="match status" value="1"/>
</dbReference>
<dbReference type="AlphaFoldDB" id="A0A6L2JFL3"/>
<evidence type="ECO:0000256" key="1">
    <source>
        <dbReference type="SAM" id="MobiDB-lite"/>
    </source>
</evidence>
<feature type="compositionally biased region" description="Basic and acidic residues" evidence="1">
    <location>
        <begin position="161"/>
        <end position="196"/>
    </location>
</feature>
<accession>A0A6L2JFL3</accession>
<dbReference type="InterPro" id="IPR026960">
    <property type="entry name" value="RVT-Znf"/>
</dbReference>
<dbReference type="GO" id="GO:0003964">
    <property type="term" value="F:RNA-directed DNA polymerase activity"/>
    <property type="evidence" value="ECO:0007669"/>
    <property type="project" value="UniProtKB-KW"/>
</dbReference>
<dbReference type="PANTHER" id="PTHR46890:SF50">
    <property type="entry name" value="RNA-DIRECTED DNA POLYMERASE, EUKARYOTA, REVERSE TRANSCRIPTASE ZINC-BINDING DOMAIN PROTEIN-RELATED"/>
    <property type="match status" value="1"/>
</dbReference>
<name>A0A6L2JFL3_TANCI</name>
<evidence type="ECO:0000313" key="4">
    <source>
        <dbReference type="EMBL" id="GEU35357.1"/>
    </source>
</evidence>
<dbReference type="InterPro" id="IPR036691">
    <property type="entry name" value="Endo/exonu/phosph_ase_sf"/>
</dbReference>
<dbReference type="CDD" id="cd01650">
    <property type="entry name" value="RT_nLTR_like"/>
    <property type="match status" value="1"/>
</dbReference>